<name>A0A1I7X588_HETBA</name>
<sequence length="338" mass="38162">MNVGGRLMLRHGDVVREVETPGYTMFSHLSITNKDSIYCIGQGPRKSSSILKIDVAYKKDPSSITVIRESRNSTEIDAMDISEPANINFESNGVKVSAWFYKPKNRSYIENVSTLPPVLVLGHYGPTAYASNVFDIKKQFFTSRGFAVLDINYRGSTGFGSSFRHMFVNFLIFQCMLKNQWGIVDRDDIINGTKAIIERGLVDKDRVCIMGSSAGGYLVLASLIHSDIFKAAVSIYGVADLVGLAKDTHKFEKGYNEILIGKYPEDEHIYKERSPINHIHKIKTPIAFLHGKEDTVVPVQQSIDMYERLKMEGVTTALMTFESESLFQHLEWDIFQMF</sequence>
<organism evidence="2 3">
    <name type="scientific">Heterorhabditis bacteriophora</name>
    <name type="common">Entomopathogenic nematode worm</name>
    <dbReference type="NCBI Taxonomy" id="37862"/>
    <lineage>
        <taxon>Eukaryota</taxon>
        <taxon>Metazoa</taxon>
        <taxon>Ecdysozoa</taxon>
        <taxon>Nematoda</taxon>
        <taxon>Chromadorea</taxon>
        <taxon>Rhabditida</taxon>
        <taxon>Rhabditina</taxon>
        <taxon>Rhabditomorpha</taxon>
        <taxon>Strongyloidea</taxon>
        <taxon>Heterorhabditidae</taxon>
        <taxon>Heterorhabditis</taxon>
    </lineage>
</organism>
<dbReference type="AlphaFoldDB" id="A0A1I7X588"/>
<dbReference type="SUPFAM" id="SSF53474">
    <property type="entry name" value="alpha/beta-Hydrolases"/>
    <property type="match status" value="1"/>
</dbReference>
<dbReference type="Gene3D" id="3.40.50.1820">
    <property type="entry name" value="alpha/beta hydrolase"/>
    <property type="match status" value="1"/>
</dbReference>
<accession>A0A1I7X588</accession>
<dbReference type="PANTHER" id="PTHR43056:SF5">
    <property type="entry name" value="PEPTIDASE S9 PROLYL OLIGOPEPTIDASE CATALYTIC DOMAIN-CONTAINING PROTEIN"/>
    <property type="match status" value="1"/>
</dbReference>
<dbReference type="Proteomes" id="UP000095283">
    <property type="component" value="Unplaced"/>
</dbReference>
<dbReference type="GO" id="GO:0008236">
    <property type="term" value="F:serine-type peptidase activity"/>
    <property type="evidence" value="ECO:0007669"/>
    <property type="project" value="InterPro"/>
</dbReference>
<reference evidence="3" key="1">
    <citation type="submission" date="2016-11" db="UniProtKB">
        <authorList>
            <consortium name="WormBaseParasite"/>
        </authorList>
    </citation>
    <scope>IDENTIFICATION</scope>
</reference>
<dbReference type="InterPro" id="IPR001375">
    <property type="entry name" value="Peptidase_S9_cat"/>
</dbReference>
<keyword evidence="2" id="KW-1185">Reference proteome</keyword>
<dbReference type="InterPro" id="IPR050585">
    <property type="entry name" value="Xaa-Pro_dipeptidyl-ppase/CocE"/>
</dbReference>
<feature type="domain" description="Peptidase S9 prolyl oligopeptidase catalytic" evidence="1">
    <location>
        <begin position="134"/>
        <end position="324"/>
    </location>
</feature>
<proteinExistence type="predicted"/>
<dbReference type="PANTHER" id="PTHR43056">
    <property type="entry name" value="PEPTIDASE S9 PROLYL OLIGOPEPTIDASE"/>
    <property type="match status" value="1"/>
</dbReference>
<evidence type="ECO:0000313" key="3">
    <source>
        <dbReference type="WBParaSite" id="Hba_12551"/>
    </source>
</evidence>
<evidence type="ECO:0000259" key="1">
    <source>
        <dbReference type="Pfam" id="PF00326"/>
    </source>
</evidence>
<dbReference type="Pfam" id="PF00326">
    <property type="entry name" value="Peptidase_S9"/>
    <property type="match status" value="1"/>
</dbReference>
<protein>
    <submittedName>
        <fullName evidence="3">Peptidase_S9 domain-containing protein</fullName>
    </submittedName>
</protein>
<evidence type="ECO:0000313" key="2">
    <source>
        <dbReference type="Proteomes" id="UP000095283"/>
    </source>
</evidence>
<dbReference type="WBParaSite" id="Hba_12551">
    <property type="protein sequence ID" value="Hba_12551"/>
    <property type="gene ID" value="Hba_12551"/>
</dbReference>
<dbReference type="InterPro" id="IPR029058">
    <property type="entry name" value="AB_hydrolase_fold"/>
</dbReference>
<dbReference type="GO" id="GO:0006508">
    <property type="term" value="P:proteolysis"/>
    <property type="evidence" value="ECO:0007669"/>
    <property type="project" value="InterPro"/>
</dbReference>